<dbReference type="PANTHER" id="PTHR30349:SF64">
    <property type="entry name" value="PROPHAGE INTEGRASE INTD-RELATED"/>
    <property type="match status" value="1"/>
</dbReference>
<evidence type="ECO:0000256" key="1">
    <source>
        <dbReference type="ARBA" id="ARBA00008857"/>
    </source>
</evidence>
<dbReference type="PROSITE" id="PS51898">
    <property type="entry name" value="TYR_RECOMBINASE"/>
    <property type="match status" value="1"/>
</dbReference>
<dbReference type="Proteomes" id="UP000293345">
    <property type="component" value="Unassembled WGS sequence"/>
</dbReference>
<dbReference type="PANTHER" id="PTHR30349">
    <property type="entry name" value="PHAGE INTEGRASE-RELATED"/>
    <property type="match status" value="1"/>
</dbReference>
<accession>A0A4Q2K3L6</accession>
<evidence type="ECO:0000313" key="8">
    <source>
        <dbReference type="EMBL" id="RXZ53385.1"/>
    </source>
</evidence>
<keyword evidence="2" id="KW-0229">DNA integration</keyword>
<gene>
    <name evidence="8" type="ORF">ET524_01900</name>
    <name evidence="9" type="ORF">ET524_04780</name>
</gene>
<evidence type="ECO:0000256" key="4">
    <source>
        <dbReference type="ARBA" id="ARBA00023172"/>
    </source>
</evidence>
<evidence type="ECO:0000313" key="9">
    <source>
        <dbReference type="EMBL" id="RXZ53872.1"/>
    </source>
</evidence>
<dbReference type="Pfam" id="PF02899">
    <property type="entry name" value="Phage_int_SAM_1"/>
    <property type="match status" value="1"/>
</dbReference>
<dbReference type="Gene3D" id="1.10.150.130">
    <property type="match status" value="1"/>
</dbReference>
<dbReference type="GO" id="GO:0003677">
    <property type="term" value="F:DNA binding"/>
    <property type="evidence" value="ECO:0007669"/>
    <property type="project" value="UniProtKB-UniRule"/>
</dbReference>
<dbReference type="GO" id="GO:0015074">
    <property type="term" value="P:DNA integration"/>
    <property type="evidence" value="ECO:0007669"/>
    <property type="project" value="UniProtKB-KW"/>
</dbReference>
<dbReference type="InterPro" id="IPR011010">
    <property type="entry name" value="DNA_brk_join_enz"/>
</dbReference>
<keyword evidence="3 5" id="KW-0238">DNA-binding</keyword>
<evidence type="ECO:0000256" key="5">
    <source>
        <dbReference type="PROSITE-ProRule" id="PRU01248"/>
    </source>
</evidence>
<name>A0A4Q2K3L6_9ACTN</name>
<dbReference type="InterPro" id="IPR050090">
    <property type="entry name" value="Tyrosine_recombinase_XerCD"/>
</dbReference>
<evidence type="ECO:0000259" key="7">
    <source>
        <dbReference type="PROSITE" id="PS51900"/>
    </source>
</evidence>
<evidence type="ECO:0000256" key="3">
    <source>
        <dbReference type="ARBA" id="ARBA00023125"/>
    </source>
</evidence>
<proteinExistence type="inferred from homology"/>
<comment type="caution">
    <text evidence="9">The sequence shown here is derived from an EMBL/GenBank/DDBJ whole genome shotgun (WGS) entry which is preliminary data.</text>
</comment>
<sequence>MELHTVAVHGSPRVILLDDRMAPVRPVFRYLEFLRLKNRAPSTLASYAQDLKTYWVFLSQKGYAYDEATPSTINEYKAYLQSNDPDALVLYLESVRCGSTINRMLSTLKGFYGWCELLGAVELNPVLSQAVAMPPGMHKGMLHHARRDSRTVQGVFKVKESPRRVRIVTDEEMSTILDAANSERDKLLLSLLYMTGARIQEALDLQIGSIPIPDQFAPVSVVENIKSKGKRRDLYVPLRCLELIDAYIIGGRADIATDHDFLFVADHGPWRGRKLTYNAAYDSLTRIREKTGISFGFHDLRHTFNTNLAEAGVDVAVRQLLLGHAHASTTDRYTHLSSKRACEALESYWERSVMSCPQS</sequence>
<protein>
    <recommendedName>
        <fullName evidence="11">Integrase</fullName>
    </recommendedName>
</protein>
<dbReference type="AlphaFoldDB" id="A0A4Q2K3L6"/>
<dbReference type="InterPro" id="IPR002104">
    <property type="entry name" value="Integrase_catalytic"/>
</dbReference>
<dbReference type="EMBL" id="SDPW01000001">
    <property type="protein sequence ID" value="RXZ53385.1"/>
    <property type="molecule type" value="Genomic_DNA"/>
</dbReference>
<evidence type="ECO:0000256" key="2">
    <source>
        <dbReference type="ARBA" id="ARBA00022908"/>
    </source>
</evidence>
<evidence type="ECO:0000313" key="10">
    <source>
        <dbReference type="Proteomes" id="UP000293345"/>
    </source>
</evidence>
<reference evidence="9 10" key="1">
    <citation type="submission" date="2019-01" db="EMBL/GenBank/DDBJ databases">
        <title>Senegalimassilia sp. nov. KGMB04484 isolated human feces.</title>
        <authorList>
            <person name="Han K.-I."/>
            <person name="Kim J.-S."/>
            <person name="Lee K.C."/>
            <person name="Suh M.K."/>
            <person name="Eom M.K."/>
            <person name="Lee J.H."/>
            <person name="Park S.-H."/>
            <person name="Kang S.W."/>
            <person name="Park J.-E."/>
            <person name="Oh B.S."/>
            <person name="Yu S.Y."/>
            <person name="Choi S.-H."/>
            <person name="Lee D.H."/>
            <person name="Yoon H."/>
            <person name="Kim B.-Y."/>
            <person name="Lee J.H."/>
            <person name="Lee J.-S."/>
        </authorList>
    </citation>
    <scope>NUCLEOTIDE SEQUENCE [LARGE SCALE GENOMIC DNA]</scope>
    <source>
        <strain evidence="9 10">KGMB04484</strain>
    </source>
</reference>
<feature type="domain" description="Core-binding (CB)" evidence="7">
    <location>
        <begin position="21"/>
        <end position="116"/>
    </location>
</feature>
<comment type="similarity">
    <text evidence="1">Belongs to the 'phage' integrase family.</text>
</comment>
<dbReference type="Pfam" id="PF00589">
    <property type="entry name" value="Phage_integrase"/>
    <property type="match status" value="1"/>
</dbReference>
<evidence type="ECO:0008006" key="11">
    <source>
        <dbReference type="Google" id="ProtNLM"/>
    </source>
</evidence>
<dbReference type="RefSeq" id="WP_129423106.1">
    <property type="nucleotide sequence ID" value="NZ_SDPW01000001.1"/>
</dbReference>
<dbReference type="PROSITE" id="PS51900">
    <property type="entry name" value="CB"/>
    <property type="match status" value="1"/>
</dbReference>
<feature type="domain" description="Tyr recombinase" evidence="6">
    <location>
        <begin position="163"/>
        <end position="346"/>
    </location>
</feature>
<organism evidence="9 10">
    <name type="scientific">Senegalimassilia faecalis</name>
    <dbReference type="NCBI Taxonomy" id="2509433"/>
    <lineage>
        <taxon>Bacteria</taxon>
        <taxon>Bacillati</taxon>
        <taxon>Actinomycetota</taxon>
        <taxon>Coriobacteriia</taxon>
        <taxon>Coriobacteriales</taxon>
        <taxon>Coriobacteriaceae</taxon>
        <taxon>Senegalimassilia</taxon>
    </lineage>
</organism>
<dbReference type="SUPFAM" id="SSF56349">
    <property type="entry name" value="DNA breaking-rejoining enzymes"/>
    <property type="match status" value="1"/>
</dbReference>
<dbReference type="GO" id="GO:0006310">
    <property type="term" value="P:DNA recombination"/>
    <property type="evidence" value="ECO:0007669"/>
    <property type="project" value="UniProtKB-KW"/>
</dbReference>
<keyword evidence="10" id="KW-1185">Reference proteome</keyword>
<dbReference type="EMBL" id="SDPW01000001">
    <property type="protein sequence ID" value="RXZ53872.1"/>
    <property type="molecule type" value="Genomic_DNA"/>
</dbReference>
<dbReference type="OrthoDB" id="9801717at2"/>
<dbReference type="InterPro" id="IPR004107">
    <property type="entry name" value="Integrase_SAM-like_N"/>
</dbReference>
<evidence type="ECO:0000259" key="6">
    <source>
        <dbReference type="PROSITE" id="PS51898"/>
    </source>
</evidence>
<keyword evidence="4" id="KW-0233">DNA recombination</keyword>
<dbReference type="Gene3D" id="1.10.443.10">
    <property type="entry name" value="Intergrase catalytic core"/>
    <property type="match status" value="1"/>
</dbReference>
<dbReference type="InterPro" id="IPR013762">
    <property type="entry name" value="Integrase-like_cat_sf"/>
</dbReference>
<dbReference type="InterPro" id="IPR044068">
    <property type="entry name" value="CB"/>
</dbReference>
<dbReference type="InterPro" id="IPR010998">
    <property type="entry name" value="Integrase_recombinase_N"/>
</dbReference>